<dbReference type="AlphaFoldDB" id="A0A8H3G398"/>
<sequence>MPAVMEDSNQPTPLTEDAPELARDVEKPLHELLSHSIVDIYVGDATFPLHEKLLCHHSPVLRNHFYRKGSKADSYGLPDDAPEIFSTLAGWLYSGTVAYPVDENAIGPLLDLYLLGEKLQMERLNDDIVNTIRTYYHSSGSYPSLRRVQYIYENTNNDNPMREMMVGSIARFLTLGESIPKHWDSALRRNGQLAVDIIRAIQEWHLEGRSVPDVRDKESRFGFSGIEPSEVASVETDARSIA</sequence>
<comment type="caution">
    <text evidence="2">The sequence shown here is derived from an EMBL/GenBank/DDBJ whole genome shotgun (WGS) entry which is preliminary data.</text>
</comment>
<dbReference type="PANTHER" id="PTHR47843">
    <property type="entry name" value="BTB DOMAIN-CONTAINING PROTEIN-RELATED"/>
    <property type="match status" value="1"/>
</dbReference>
<dbReference type="Gene3D" id="3.30.710.10">
    <property type="entry name" value="Potassium Channel Kv1.1, Chain A"/>
    <property type="match status" value="1"/>
</dbReference>
<organism evidence="2 3">
    <name type="scientific">Gomphillus americanus</name>
    <dbReference type="NCBI Taxonomy" id="1940652"/>
    <lineage>
        <taxon>Eukaryota</taxon>
        <taxon>Fungi</taxon>
        <taxon>Dikarya</taxon>
        <taxon>Ascomycota</taxon>
        <taxon>Pezizomycotina</taxon>
        <taxon>Lecanoromycetes</taxon>
        <taxon>OSLEUM clade</taxon>
        <taxon>Ostropomycetidae</taxon>
        <taxon>Ostropales</taxon>
        <taxon>Graphidaceae</taxon>
        <taxon>Gomphilloideae</taxon>
        <taxon>Gomphillus</taxon>
    </lineage>
</organism>
<reference evidence="2" key="1">
    <citation type="submission" date="2021-03" db="EMBL/GenBank/DDBJ databases">
        <authorList>
            <person name="Tagirdzhanova G."/>
        </authorList>
    </citation>
    <scope>NUCLEOTIDE SEQUENCE</scope>
</reference>
<name>A0A8H3G398_9LECA</name>
<dbReference type="PANTHER" id="PTHR47843:SF2">
    <property type="entry name" value="BTB DOMAIN-CONTAINING PROTEIN"/>
    <property type="match status" value="1"/>
</dbReference>
<dbReference type="SMART" id="SM00225">
    <property type="entry name" value="BTB"/>
    <property type="match status" value="1"/>
</dbReference>
<feature type="domain" description="BTB" evidence="1">
    <location>
        <begin position="36"/>
        <end position="101"/>
    </location>
</feature>
<dbReference type="PROSITE" id="PS50097">
    <property type="entry name" value="BTB"/>
    <property type="match status" value="1"/>
</dbReference>
<dbReference type="InterPro" id="IPR000210">
    <property type="entry name" value="BTB/POZ_dom"/>
</dbReference>
<dbReference type="InterPro" id="IPR011333">
    <property type="entry name" value="SKP1/BTB/POZ_sf"/>
</dbReference>
<keyword evidence="3" id="KW-1185">Reference proteome</keyword>
<dbReference type="EMBL" id="CAJPDQ010000043">
    <property type="protein sequence ID" value="CAF9932316.1"/>
    <property type="molecule type" value="Genomic_DNA"/>
</dbReference>
<dbReference type="Pfam" id="PF00651">
    <property type="entry name" value="BTB"/>
    <property type="match status" value="1"/>
</dbReference>
<protein>
    <recommendedName>
        <fullName evidence="1">BTB domain-containing protein</fullName>
    </recommendedName>
</protein>
<evidence type="ECO:0000313" key="2">
    <source>
        <dbReference type="EMBL" id="CAF9932316.1"/>
    </source>
</evidence>
<dbReference type="SUPFAM" id="SSF54695">
    <property type="entry name" value="POZ domain"/>
    <property type="match status" value="1"/>
</dbReference>
<gene>
    <name evidence="2" type="ORF">GOMPHAMPRED_006549</name>
</gene>
<dbReference type="Proteomes" id="UP000664169">
    <property type="component" value="Unassembled WGS sequence"/>
</dbReference>
<proteinExistence type="predicted"/>
<dbReference type="OrthoDB" id="1022638at2759"/>
<evidence type="ECO:0000313" key="3">
    <source>
        <dbReference type="Proteomes" id="UP000664169"/>
    </source>
</evidence>
<evidence type="ECO:0000259" key="1">
    <source>
        <dbReference type="PROSITE" id="PS50097"/>
    </source>
</evidence>
<accession>A0A8H3G398</accession>